<dbReference type="RefSeq" id="WP_025608325.1">
    <property type="nucleotide sequence ID" value="NZ_CP021235.1"/>
</dbReference>
<evidence type="ECO:0000313" key="3">
    <source>
        <dbReference type="EMBL" id="ARS36727.1"/>
    </source>
</evidence>
<dbReference type="PANTHER" id="PTHR43037:SF1">
    <property type="entry name" value="BLL1128 PROTEIN"/>
    <property type="match status" value="1"/>
</dbReference>
<dbReference type="PANTHER" id="PTHR43037">
    <property type="entry name" value="UNNAMED PRODUCT-RELATED"/>
    <property type="match status" value="1"/>
</dbReference>
<dbReference type="GO" id="GO:0016787">
    <property type="term" value="F:hydrolase activity"/>
    <property type="evidence" value="ECO:0007669"/>
    <property type="project" value="InterPro"/>
</dbReference>
<feature type="domain" description="Dienelactone hydrolase" evidence="2">
    <location>
        <begin position="85"/>
        <end position="180"/>
    </location>
</feature>
<organism evidence="3 4">
    <name type="scientific">Pontibacter actiniarum</name>
    <dbReference type="NCBI Taxonomy" id="323450"/>
    <lineage>
        <taxon>Bacteria</taxon>
        <taxon>Pseudomonadati</taxon>
        <taxon>Bacteroidota</taxon>
        <taxon>Cytophagia</taxon>
        <taxon>Cytophagales</taxon>
        <taxon>Hymenobacteraceae</taxon>
        <taxon>Pontibacter</taxon>
    </lineage>
</organism>
<gene>
    <name evidence="3" type="ORF">CA264_15580</name>
</gene>
<dbReference type="Gene3D" id="3.40.50.1820">
    <property type="entry name" value="alpha/beta hydrolase"/>
    <property type="match status" value="1"/>
</dbReference>
<evidence type="ECO:0000259" key="2">
    <source>
        <dbReference type="Pfam" id="PF01738"/>
    </source>
</evidence>
<keyword evidence="4" id="KW-1185">Reference proteome</keyword>
<accession>A0A1X9YUZ2</accession>
<dbReference type="OrthoDB" id="9764953at2"/>
<protein>
    <submittedName>
        <fullName evidence="3">Phospholipase</fullName>
    </submittedName>
</protein>
<dbReference type="InterPro" id="IPR002925">
    <property type="entry name" value="Dienelactn_hydro"/>
</dbReference>
<evidence type="ECO:0000256" key="1">
    <source>
        <dbReference type="ARBA" id="ARBA00022729"/>
    </source>
</evidence>
<proteinExistence type="predicted"/>
<dbReference type="Pfam" id="PF01738">
    <property type="entry name" value="DLH"/>
    <property type="match status" value="1"/>
</dbReference>
<dbReference type="InterPro" id="IPR029058">
    <property type="entry name" value="AB_hydrolase_fold"/>
</dbReference>
<keyword evidence="1" id="KW-0732">Signal</keyword>
<sequence length="207" mass="23398">MNSYKYGIYLPESYNPAADKDWPLILFLHGAGEKGNNLELLKRQGLPKYLSARKDFPFVVAYPQCPRQAHWHPSLLNEWLEEVLTKVKADKTRLYLTGISMGGYGTWHWAAANPEKFAAILPICGGGEVNKAARLVHMPVWAFHGAKDDIVPLSETTDMVTAVRALGGNPKLTVYPDLRHDSWTVTYNNPAIYDWLLQHKRNGNEHT</sequence>
<reference evidence="4" key="1">
    <citation type="submission" date="2017-05" db="EMBL/GenBank/DDBJ databases">
        <authorList>
            <person name="Ray J."/>
            <person name="Price M."/>
            <person name="Deutschbauer A."/>
        </authorList>
    </citation>
    <scope>NUCLEOTIDE SEQUENCE [LARGE SCALE GENOMIC DNA]</scope>
    <source>
        <strain evidence="4">DSM 19842</strain>
    </source>
</reference>
<dbReference type="Proteomes" id="UP000266292">
    <property type="component" value="Chromosome"/>
</dbReference>
<dbReference type="AlphaFoldDB" id="A0A1X9YUZ2"/>
<evidence type="ECO:0000313" key="4">
    <source>
        <dbReference type="Proteomes" id="UP000266292"/>
    </source>
</evidence>
<dbReference type="SUPFAM" id="SSF53474">
    <property type="entry name" value="alpha/beta-Hydrolases"/>
    <property type="match status" value="1"/>
</dbReference>
<dbReference type="InterPro" id="IPR050955">
    <property type="entry name" value="Plant_Biomass_Hydrol_Est"/>
</dbReference>
<dbReference type="KEGG" id="pact:CA264_15580"/>
<dbReference type="EMBL" id="CP021235">
    <property type="protein sequence ID" value="ARS36727.1"/>
    <property type="molecule type" value="Genomic_DNA"/>
</dbReference>
<name>A0A1X9YUZ2_9BACT</name>